<sequence>KRGGKTKHEGSGYGIGGNEVNSTLGSMILNLEENQFLLHESSSGIYELSVAANMEIMGVIA</sequence>
<protein>
    <submittedName>
        <fullName evidence="1">Uncharacterized protein</fullName>
    </submittedName>
</protein>
<comment type="caution">
    <text evidence="1">The sequence shown here is derived from an EMBL/GenBank/DDBJ whole genome shotgun (WGS) entry which is preliminary data.</text>
</comment>
<dbReference type="Proteomes" id="UP000265520">
    <property type="component" value="Unassembled WGS sequence"/>
</dbReference>
<accession>A0A392T5Y2</accession>
<dbReference type="AlphaFoldDB" id="A0A392T5Y2"/>
<evidence type="ECO:0000313" key="2">
    <source>
        <dbReference type="Proteomes" id="UP000265520"/>
    </source>
</evidence>
<reference evidence="1 2" key="1">
    <citation type="journal article" date="2018" name="Front. Plant Sci.">
        <title>Red Clover (Trifolium pratense) and Zigzag Clover (T. medium) - A Picture of Genomic Similarities and Differences.</title>
        <authorList>
            <person name="Dluhosova J."/>
            <person name="Istvanek J."/>
            <person name="Nedelnik J."/>
            <person name="Repkova J."/>
        </authorList>
    </citation>
    <scope>NUCLEOTIDE SEQUENCE [LARGE SCALE GENOMIC DNA]</scope>
    <source>
        <strain evidence="2">cv. 10/8</strain>
        <tissue evidence="1">Leaf</tissue>
    </source>
</reference>
<organism evidence="1 2">
    <name type="scientific">Trifolium medium</name>
    <dbReference type="NCBI Taxonomy" id="97028"/>
    <lineage>
        <taxon>Eukaryota</taxon>
        <taxon>Viridiplantae</taxon>
        <taxon>Streptophyta</taxon>
        <taxon>Embryophyta</taxon>
        <taxon>Tracheophyta</taxon>
        <taxon>Spermatophyta</taxon>
        <taxon>Magnoliopsida</taxon>
        <taxon>eudicotyledons</taxon>
        <taxon>Gunneridae</taxon>
        <taxon>Pentapetalae</taxon>
        <taxon>rosids</taxon>
        <taxon>fabids</taxon>
        <taxon>Fabales</taxon>
        <taxon>Fabaceae</taxon>
        <taxon>Papilionoideae</taxon>
        <taxon>50 kb inversion clade</taxon>
        <taxon>NPAAA clade</taxon>
        <taxon>Hologalegina</taxon>
        <taxon>IRL clade</taxon>
        <taxon>Trifolieae</taxon>
        <taxon>Trifolium</taxon>
    </lineage>
</organism>
<dbReference type="EMBL" id="LXQA010508603">
    <property type="protein sequence ID" value="MCI56192.1"/>
    <property type="molecule type" value="Genomic_DNA"/>
</dbReference>
<proteinExistence type="predicted"/>
<evidence type="ECO:0000313" key="1">
    <source>
        <dbReference type="EMBL" id="MCI56192.1"/>
    </source>
</evidence>
<name>A0A392T5Y2_9FABA</name>
<keyword evidence="2" id="KW-1185">Reference proteome</keyword>
<feature type="non-terminal residue" evidence="1">
    <location>
        <position position="1"/>
    </location>
</feature>